<evidence type="ECO:0000313" key="1">
    <source>
        <dbReference type="EMBL" id="QFS49698.1"/>
    </source>
</evidence>
<keyword evidence="2" id="KW-1185">Reference proteome</keyword>
<proteinExistence type="predicted"/>
<dbReference type="Proteomes" id="UP000326678">
    <property type="component" value="Chromosome Gxm2"/>
</dbReference>
<dbReference type="EMBL" id="CP045227">
    <property type="protein sequence ID" value="QFS49698.1"/>
    <property type="molecule type" value="Genomic_DNA"/>
</dbReference>
<organism evidence="1 2">
    <name type="scientific">Nostoc sphaeroides CCNUC1</name>
    <dbReference type="NCBI Taxonomy" id="2653204"/>
    <lineage>
        <taxon>Bacteria</taxon>
        <taxon>Bacillati</taxon>
        <taxon>Cyanobacteriota</taxon>
        <taxon>Cyanophyceae</taxon>
        <taxon>Nostocales</taxon>
        <taxon>Nostocaceae</taxon>
        <taxon>Nostoc</taxon>
    </lineage>
</organism>
<name>A0A5P8WAA1_9NOSO</name>
<dbReference type="KEGG" id="nsh:GXM_07192"/>
<sequence length="45" mass="5121">MAIQVTYKQYKKEQIYQMSAVIPESVNTLSSCKFLSIADIPDLQP</sequence>
<protein>
    <submittedName>
        <fullName evidence="1">Uncharacterized protein</fullName>
    </submittedName>
</protein>
<accession>A0A5P8WAA1</accession>
<gene>
    <name evidence="1" type="ORF">GXM_07192</name>
</gene>
<dbReference type="AlphaFoldDB" id="A0A5P8WAA1"/>
<evidence type="ECO:0000313" key="2">
    <source>
        <dbReference type="Proteomes" id="UP000326678"/>
    </source>
</evidence>
<reference evidence="1 2" key="1">
    <citation type="submission" date="2019-10" db="EMBL/GenBank/DDBJ databases">
        <title>Genomic and transcriptomic insights into the perfect genentic adaptation of a filamentous nitrogen-fixing cyanobacterium to rice fields.</title>
        <authorList>
            <person name="Chen Z."/>
        </authorList>
    </citation>
    <scope>NUCLEOTIDE SEQUENCE [LARGE SCALE GENOMIC DNA]</scope>
    <source>
        <strain evidence="1">CCNUC1</strain>
    </source>
</reference>